<dbReference type="Gene3D" id="3.30.420.10">
    <property type="entry name" value="Ribonuclease H-like superfamily/Ribonuclease H"/>
    <property type="match status" value="1"/>
</dbReference>
<evidence type="ECO:0000256" key="2">
    <source>
        <dbReference type="ARBA" id="ARBA00001946"/>
    </source>
</evidence>
<evidence type="ECO:0000256" key="11">
    <source>
        <dbReference type="ARBA" id="ARBA00022759"/>
    </source>
</evidence>
<evidence type="ECO:0000259" key="17">
    <source>
        <dbReference type="PROSITE" id="PS51975"/>
    </source>
</evidence>
<dbReference type="CDD" id="cd07182">
    <property type="entry name" value="RNase_HII_bacteria_HII_like"/>
    <property type="match status" value="1"/>
</dbReference>
<dbReference type="GO" id="GO:0004523">
    <property type="term" value="F:RNA-DNA hybrid ribonuclease activity"/>
    <property type="evidence" value="ECO:0007669"/>
    <property type="project" value="UniProtKB-EC"/>
</dbReference>
<dbReference type="Pfam" id="PF01351">
    <property type="entry name" value="RNase_HII"/>
    <property type="match status" value="1"/>
</dbReference>
<comment type="cofactor">
    <cofactor evidence="14 15">
        <name>Mn(2+)</name>
        <dbReference type="ChEBI" id="CHEBI:29035"/>
    </cofactor>
    <cofactor evidence="14 15">
        <name>Mg(2+)</name>
        <dbReference type="ChEBI" id="CHEBI:18420"/>
    </cofactor>
    <text evidence="14 15">Manganese or magnesium. Binds 1 divalent metal ion per monomer in the absence of substrate. May bind a second metal ion after substrate binding.</text>
</comment>
<evidence type="ECO:0000256" key="16">
    <source>
        <dbReference type="RuleBase" id="RU003515"/>
    </source>
</evidence>
<evidence type="ECO:0000256" key="15">
    <source>
        <dbReference type="PROSITE-ProRule" id="PRU01319"/>
    </source>
</evidence>
<dbReference type="InterPro" id="IPR001352">
    <property type="entry name" value="RNase_HII/HIII"/>
</dbReference>
<evidence type="ECO:0000313" key="18">
    <source>
        <dbReference type="EMBL" id="MBD2567715.1"/>
    </source>
</evidence>
<comment type="cofactor">
    <cofactor evidence="2">
        <name>Mg(2+)</name>
        <dbReference type="ChEBI" id="CHEBI:18420"/>
    </cofactor>
</comment>
<evidence type="ECO:0000256" key="10">
    <source>
        <dbReference type="ARBA" id="ARBA00022723"/>
    </source>
</evidence>
<dbReference type="NCBIfam" id="NF010537">
    <property type="entry name" value="PRK13925.1"/>
    <property type="match status" value="1"/>
</dbReference>
<gene>
    <name evidence="14" type="primary">rnhB</name>
    <name evidence="18" type="ORF">H6G59_07285</name>
</gene>
<name>A0ABR8FFZ5_9NOST</name>
<evidence type="ECO:0000256" key="7">
    <source>
        <dbReference type="ARBA" id="ARBA00019179"/>
    </source>
</evidence>
<evidence type="ECO:0000256" key="9">
    <source>
        <dbReference type="ARBA" id="ARBA00022722"/>
    </source>
</evidence>
<evidence type="ECO:0000256" key="4">
    <source>
        <dbReference type="ARBA" id="ARBA00004496"/>
    </source>
</evidence>
<dbReference type="RefSeq" id="WP_190712903.1">
    <property type="nucleotide sequence ID" value="NZ_JACJST010000005.1"/>
</dbReference>
<keyword evidence="13 14" id="KW-0464">Manganese</keyword>
<keyword evidence="8 14" id="KW-0963">Cytoplasm</keyword>
<evidence type="ECO:0000256" key="5">
    <source>
        <dbReference type="ARBA" id="ARBA00007383"/>
    </source>
</evidence>
<evidence type="ECO:0000256" key="14">
    <source>
        <dbReference type="HAMAP-Rule" id="MF_00052"/>
    </source>
</evidence>
<evidence type="ECO:0000256" key="3">
    <source>
        <dbReference type="ARBA" id="ARBA00004065"/>
    </source>
</evidence>
<keyword evidence="10 14" id="KW-0479">Metal-binding</keyword>
<feature type="domain" description="RNase H type-2" evidence="17">
    <location>
        <begin position="33"/>
        <end position="222"/>
    </location>
</feature>
<dbReference type="EC" id="3.1.26.4" evidence="6 14"/>
<dbReference type="PANTHER" id="PTHR10954">
    <property type="entry name" value="RIBONUCLEASE H2 SUBUNIT A"/>
    <property type="match status" value="1"/>
</dbReference>
<dbReference type="InterPro" id="IPR012337">
    <property type="entry name" value="RNaseH-like_sf"/>
</dbReference>
<dbReference type="InterPro" id="IPR022898">
    <property type="entry name" value="RNase_HII"/>
</dbReference>
<keyword evidence="11 14" id="KW-0255">Endonuclease</keyword>
<feature type="binding site" evidence="14 15">
    <location>
        <position position="40"/>
    </location>
    <ligand>
        <name>a divalent metal cation</name>
        <dbReference type="ChEBI" id="CHEBI:60240"/>
    </ligand>
</feature>
<comment type="catalytic activity">
    <reaction evidence="1 14 15 16">
        <text>Endonucleolytic cleavage to 5'-phosphomonoester.</text>
        <dbReference type="EC" id="3.1.26.4"/>
    </reaction>
</comment>
<proteinExistence type="inferred from homology"/>
<keyword evidence="9 14" id="KW-0540">Nuclease</keyword>
<evidence type="ECO:0000256" key="13">
    <source>
        <dbReference type="ARBA" id="ARBA00023211"/>
    </source>
</evidence>
<sequence>MAKTVQTSADVWSTAPLGESSWLEFSTSLGIQGLIAGIDEVGRGALFGPVVAAAVILPEQAWSHLMAAKIKDSKKLSSSRRTQLAQQIDGLALDWKIGYASVAEIDQLNILQATLLAMKRAVLKLKVQPTLCLVDGNQLVKDLFIPQQTIVKGDERSLNIAAASIMAKVWRDDLVVRLASKYPMYNLEQNKGYGSQRHLLALQKYGTSPLHRLSFRPCQIQL</sequence>
<dbReference type="PANTHER" id="PTHR10954:SF18">
    <property type="entry name" value="RIBONUCLEASE HII"/>
    <property type="match status" value="1"/>
</dbReference>
<reference evidence="18 19" key="1">
    <citation type="journal article" date="2020" name="ISME J.">
        <title>Comparative genomics reveals insights into cyanobacterial evolution and habitat adaptation.</title>
        <authorList>
            <person name="Chen M.Y."/>
            <person name="Teng W.K."/>
            <person name="Zhao L."/>
            <person name="Hu C.X."/>
            <person name="Zhou Y.K."/>
            <person name="Han B.P."/>
            <person name="Song L.R."/>
            <person name="Shu W.S."/>
        </authorList>
    </citation>
    <scope>NUCLEOTIDE SEQUENCE [LARGE SCALE GENOMIC DNA]</scope>
    <source>
        <strain evidence="18 19">FACHB-196</strain>
    </source>
</reference>
<feature type="binding site" evidence="14 15">
    <location>
        <position position="135"/>
    </location>
    <ligand>
        <name>a divalent metal cation</name>
        <dbReference type="ChEBI" id="CHEBI:60240"/>
    </ligand>
</feature>
<dbReference type="InterPro" id="IPR036397">
    <property type="entry name" value="RNaseH_sf"/>
</dbReference>
<organism evidence="18 19">
    <name type="scientific">Anabaena lutea FACHB-196</name>
    <dbReference type="NCBI Taxonomy" id="2692881"/>
    <lineage>
        <taxon>Bacteria</taxon>
        <taxon>Bacillati</taxon>
        <taxon>Cyanobacteriota</taxon>
        <taxon>Cyanophyceae</taxon>
        <taxon>Nostocales</taxon>
        <taxon>Nostocaceae</taxon>
        <taxon>Anabaena</taxon>
    </lineage>
</organism>
<evidence type="ECO:0000256" key="8">
    <source>
        <dbReference type="ARBA" id="ARBA00022490"/>
    </source>
</evidence>
<dbReference type="SUPFAM" id="SSF53098">
    <property type="entry name" value="Ribonuclease H-like"/>
    <property type="match status" value="1"/>
</dbReference>
<evidence type="ECO:0000256" key="12">
    <source>
        <dbReference type="ARBA" id="ARBA00022801"/>
    </source>
</evidence>
<feature type="binding site" evidence="14 15">
    <location>
        <position position="39"/>
    </location>
    <ligand>
        <name>a divalent metal cation</name>
        <dbReference type="ChEBI" id="CHEBI:60240"/>
    </ligand>
</feature>
<comment type="similarity">
    <text evidence="5 14 16">Belongs to the RNase HII family.</text>
</comment>
<accession>A0ABR8FFZ5</accession>
<dbReference type="InterPro" id="IPR024567">
    <property type="entry name" value="RNase_HII/HIII_dom"/>
</dbReference>
<comment type="caution">
    <text evidence="18">The sequence shown here is derived from an EMBL/GenBank/DDBJ whole genome shotgun (WGS) entry which is preliminary data.</text>
</comment>
<keyword evidence="19" id="KW-1185">Reference proteome</keyword>
<dbReference type="NCBIfam" id="NF000595">
    <property type="entry name" value="PRK00015.1-3"/>
    <property type="match status" value="1"/>
</dbReference>
<dbReference type="PROSITE" id="PS51975">
    <property type="entry name" value="RNASE_H_2"/>
    <property type="match status" value="1"/>
</dbReference>
<keyword evidence="12 14" id="KW-0378">Hydrolase</keyword>
<comment type="function">
    <text evidence="3 14 16">Endonuclease that specifically degrades the RNA of RNA-DNA hybrids.</text>
</comment>
<dbReference type="HAMAP" id="MF_00052_B">
    <property type="entry name" value="RNase_HII_B"/>
    <property type="match status" value="1"/>
</dbReference>
<dbReference type="Proteomes" id="UP000640531">
    <property type="component" value="Unassembled WGS sequence"/>
</dbReference>
<comment type="subcellular location">
    <subcellularLocation>
        <location evidence="4 14">Cytoplasm</location>
    </subcellularLocation>
</comment>
<dbReference type="EMBL" id="JACJST010000005">
    <property type="protein sequence ID" value="MBD2567715.1"/>
    <property type="molecule type" value="Genomic_DNA"/>
</dbReference>
<protein>
    <recommendedName>
        <fullName evidence="7 14">Ribonuclease HII</fullName>
        <shortName evidence="14">RNase HII</shortName>
        <ecNumber evidence="6 14">3.1.26.4</ecNumber>
    </recommendedName>
</protein>
<evidence type="ECO:0000256" key="6">
    <source>
        <dbReference type="ARBA" id="ARBA00012180"/>
    </source>
</evidence>
<evidence type="ECO:0000256" key="1">
    <source>
        <dbReference type="ARBA" id="ARBA00000077"/>
    </source>
</evidence>
<evidence type="ECO:0000313" key="19">
    <source>
        <dbReference type="Proteomes" id="UP000640531"/>
    </source>
</evidence>